<feature type="region of interest" description="Disordered" evidence="1">
    <location>
        <begin position="33"/>
        <end position="86"/>
    </location>
</feature>
<proteinExistence type="predicted"/>
<accession>A0A7C8Q142</accession>
<protein>
    <submittedName>
        <fullName evidence="2">Uncharacterized protein</fullName>
    </submittedName>
</protein>
<organism evidence="2 3">
    <name type="scientific">Orbilia oligospora</name>
    <name type="common">Nematode-trapping fungus</name>
    <name type="synonym">Arthrobotrys oligospora</name>
    <dbReference type="NCBI Taxonomy" id="2813651"/>
    <lineage>
        <taxon>Eukaryota</taxon>
        <taxon>Fungi</taxon>
        <taxon>Dikarya</taxon>
        <taxon>Ascomycota</taxon>
        <taxon>Pezizomycotina</taxon>
        <taxon>Orbiliomycetes</taxon>
        <taxon>Orbiliales</taxon>
        <taxon>Orbiliaceae</taxon>
        <taxon>Orbilia</taxon>
    </lineage>
</organism>
<sequence>MTFVDILVLVGEALVYVLTKLATSLRSGVAQLRSPTAPLPSLPTTLSATQTSTSTDENATVGGMGGGTPASRPGADESRNNTQSYDNIPCSLPGIETFGPTFYELEASSGNYHNFSSRQVNLGYRSMEAITLEMLLRPRDNKKTLVEFTK</sequence>
<evidence type="ECO:0000313" key="2">
    <source>
        <dbReference type="EMBL" id="KAF3187337.1"/>
    </source>
</evidence>
<comment type="caution">
    <text evidence="2">The sequence shown here is derived from an EMBL/GenBank/DDBJ whole genome shotgun (WGS) entry which is preliminary data.</text>
</comment>
<evidence type="ECO:0000313" key="3">
    <source>
        <dbReference type="Proteomes" id="UP000479691"/>
    </source>
</evidence>
<dbReference type="Proteomes" id="UP000479691">
    <property type="component" value="Unassembled WGS sequence"/>
</dbReference>
<feature type="compositionally biased region" description="Low complexity" evidence="1">
    <location>
        <begin position="42"/>
        <end position="55"/>
    </location>
</feature>
<evidence type="ECO:0000256" key="1">
    <source>
        <dbReference type="SAM" id="MobiDB-lite"/>
    </source>
</evidence>
<dbReference type="AlphaFoldDB" id="A0A7C8Q142"/>
<name>A0A7C8Q142_ORBOL</name>
<reference evidence="2 3" key="1">
    <citation type="submission" date="2019-06" db="EMBL/GenBank/DDBJ databases">
        <authorList>
            <person name="Palmer J.M."/>
        </authorList>
    </citation>
    <scope>NUCLEOTIDE SEQUENCE [LARGE SCALE GENOMIC DNA]</scope>
    <source>
        <strain evidence="2 3">TWF788</strain>
    </source>
</reference>
<dbReference type="EMBL" id="JAABOE010000014">
    <property type="protein sequence ID" value="KAF3187337.1"/>
    <property type="molecule type" value="Genomic_DNA"/>
</dbReference>
<gene>
    <name evidence="2" type="ORF">TWF788_002256</name>
</gene>